<protein>
    <recommendedName>
        <fullName evidence="1">C-type lectin domain-containing protein</fullName>
    </recommendedName>
</protein>
<reference evidence="2" key="1">
    <citation type="journal article" date="2023" name="G3 (Bethesda)">
        <title>A reference genome for the long-term kleptoplast-retaining sea slug Elysia crispata morphotype clarki.</title>
        <authorList>
            <person name="Eastman K.E."/>
            <person name="Pendleton A.L."/>
            <person name="Shaikh M.A."/>
            <person name="Suttiyut T."/>
            <person name="Ogas R."/>
            <person name="Tomko P."/>
            <person name="Gavelis G."/>
            <person name="Widhalm J.R."/>
            <person name="Wisecaver J.H."/>
        </authorList>
    </citation>
    <scope>NUCLEOTIDE SEQUENCE</scope>
    <source>
        <strain evidence="2">ECLA1</strain>
    </source>
</reference>
<dbReference type="PANTHER" id="PTHR22802">
    <property type="entry name" value="C-TYPE LECTIN SUPERFAMILY MEMBER"/>
    <property type="match status" value="1"/>
</dbReference>
<dbReference type="PANTHER" id="PTHR22802:SF456">
    <property type="entry name" value="FI01427P"/>
    <property type="match status" value="1"/>
</dbReference>
<dbReference type="SMART" id="SM00034">
    <property type="entry name" value="CLECT"/>
    <property type="match status" value="1"/>
</dbReference>
<evidence type="ECO:0000313" key="2">
    <source>
        <dbReference type="EMBL" id="KAK3784073.1"/>
    </source>
</evidence>
<dbReference type="Gene3D" id="3.50.4.10">
    <property type="entry name" value="Hepatocyte Growth Factor"/>
    <property type="match status" value="1"/>
</dbReference>
<sequence length="276" mass="31166">MHGIVKCRSTYDILKRSENDSAAFGANVEIGDTRAFRKMVNLPVVRMVPLNSNPQSYASTLTACAAMCKKRSKECFSFVYDKGGRECHLGSWSVPERDTYIHGCGGKVQERILAKIKGTLYTSACCTEGYSLRTMGRSQSKCLRHVKSKKNFDAALDDCKSDGGQLVTFKTDAEFDFVKWSMNCLGDTWVGIRDNCHYPGIDCRQWPSQRKLFWVDKEELTESSRDKIIQDLDNSGFSEGCIQIGGKYDNFNDDQCSSRFEFVCEKDPLKEGIYCP</sequence>
<dbReference type="SUPFAM" id="SSF56436">
    <property type="entry name" value="C-type lectin-like"/>
    <property type="match status" value="1"/>
</dbReference>
<dbReference type="Proteomes" id="UP001283361">
    <property type="component" value="Unassembled WGS sequence"/>
</dbReference>
<name>A0AAE1AA15_9GAST</name>
<feature type="domain" description="C-type lectin" evidence="1">
    <location>
        <begin position="138"/>
        <end position="265"/>
    </location>
</feature>
<dbReference type="EMBL" id="JAWDGP010002313">
    <property type="protein sequence ID" value="KAK3784073.1"/>
    <property type="molecule type" value="Genomic_DNA"/>
</dbReference>
<dbReference type="SUPFAM" id="SSF57414">
    <property type="entry name" value="Hairpin loop containing domain-like"/>
    <property type="match status" value="1"/>
</dbReference>
<proteinExistence type="predicted"/>
<dbReference type="InterPro" id="IPR016187">
    <property type="entry name" value="CTDL_fold"/>
</dbReference>
<dbReference type="AlphaFoldDB" id="A0AAE1AA15"/>
<accession>A0AAE1AA15</accession>
<dbReference type="Gene3D" id="3.10.100.10">
    <property type="entry name" value="Mannose-Binding Protein A, subunit A"/>
    <property type="match status" value="1"/>
</dbReference>
<comment type="caution">
    <text evidence="2">The sequence shown here is derived from an EMBL/GenBank/DDBJ whole genome shotgun (WGS) entry which is preliminary data.</text>
</comment>
<dbReference type="Pfam" id="PF00059">
    <property type="entry name" value="Lectin_C"/>
    <property type="match status" value="1"/>
</dbReference>
<evidence type="ECO:0000313" key="3">
    <source>
        <dbReference type="Proteomes" id="UP001283361"/>
    </source>
</evidence>
<dbReference type="InterPro" id="IPR003609">
    <property type="entry name" value="Pan_app"/>
</dbReference>
<dbReference type="InterPro" id="IPR051004">
    <property type="entry name" value="DC-SIGN_domain-containing"/>
</dbReference>
<dbReference type="InterPro" id="IPR001304">
    <property type="entry name" value="C-type_lectin-like"/>
</dbReference>
<gene>
    <name evidence="2" type="ORF">RRG08_025265</name>
</gene>
<organism evidence="2 3">
    <name type="scientific">Elysia crispata</name>
    <name type="common">lettuce slug</name>
    <dbReference type="NCBI Taxonomy" id="231223"/>
    <lineage>
        <taxon>Eukaryota</taxon>
        <taxon>Metazoa</taxon>
        <taxon>Spiralia</taxon>
        <taxon>Lophotrochozoa</taxon>
        <taxon>Mollusca</taxon>
        <taxon>Gastropoda</taxon>
        <taxon>Heterobranchia</taxon>
        <taxon>Euthyneura</taxon>
        <taxon>Panpulmonata</taxon>
        <taxon>Sacoglossa</taxon>
        <taxon>Placobranchoidea</taxon>
        <taxon>Plakobranchidae</taxon>
        <taxon>Elysia</taxon>
    </lineage>
</organism>
<dbReference type="InterPro" id="IPR016186">
    <property type="entry name" value="C-type_lectin-like/link_sf"/>
</dbReference>
<evidence type="ECO:0000259" key="1">
    <source>
        <dbReference type="PROSITE" id="PS50041"/>
    </source>
</evidence>
<dbReference type="Pfam" id="PF00024">
    <property type="entry name" value="PAN_1"/>
    <property type="match status" value="1"/>
</dbReference>
<dbReference type="PROSITE" id="PS50041">
    <property type="entry name" value="C_TYPE_LECTIN_2"/>
    <property type="match status" value="1"/>
</dbReference>
<keyword evidence="3" id="KW-1185">Reference proteome</keyword>
<dbReference type="CDD" id="cd00037">
    <property type="entry name" value="CLECT"/>
    <property type="match status" value="1"/>
</dbReference>